<evidence type="ECO:0000313" key="1">
    <source>
        <dbReference type="EMBL" id="RYC78855.1"/>
    </source>
</evidence>
<accession>A0A4Q2UWN3</accession>
<sequence length="164" mass="17188">MVSIASTGGWSRFGKNTGLSMVGSAGVGRDTTWSDDWHRCCGPIGGFLGGLIGGLGGGFPGRWGAGKLTGLGEITGAEVEKLYETIMENYAMIGVYPDSFLSKRNVVTGMLDQSTSSKSVLVRMAGAVAADITNLEKSLFDWQQGSPEGLEVFLQGLRDAATSQ</sequence>
<proteinExistence type="predicted"/>
<dbReference type="Proteomes" id="UP000290540">
    <property type="component" value="Unassembled WGS sequence"/>
</dbReference>
<name>A0A4Q2UWN3_FUSOX</name>
<gene>
    <name evidence="1" type="ORF">BFJ63_vAg18272</name>
</gene>
<comment type="caution">
    <text evidence="1">The sequence shown here is derived from an EMBL/GenBank/DDBJ whole genome shotgun (WGS) entry which is preliminary data.</text>
</comment>
<organism evidence="1 2">
    <name type="scientific">Fusarium oxysporum f. sp. narcissi</name>
    <dbReference type="NCBI Taxonomy" id="451672"/>
    <lineage>
        <taxon>Eukaryota</taxon>
        <taxon>Fungi</taxon>
        <taxon>Dikarya</taxon>
        <taxon>Ascomycota</taxon>
        <taxon>Pezizomycotina</taxon>
        <taxon>Sordariomycetes</taxon>
        <taxon>Hypocreomycetidae</taxon>
        <taxon>Hypocreales</taxon>
        <taxon>Nectriaceae</taxon>
        <taxon>Fusarium</taxon>
        <taxon>Fusarium oxysporum species complex</taxon>
    </lineage>
</organism>
<evidence type="ECO:0000313" key="2">
    <source>
        <dbReference type="Proteomes" id="UP000290540"/>
    </source>
</evidence>
<dbReference type="EMBL" id="MQTW01000890">
    <property type="protein sequence ID" value="RYC78855.1"/>
    <property type="molecule type" value="Genomic_DNA"/>
</dbReference>
<reference evidence="1 2" key="1">
    <citation type="submission" date="2016-12" db="EMBL/GenBank/DDBJ databases">
        <title>Draft genome sequence of Fusarium oxysporum causing rot on Narcissus.</title>
        <authorList>
            <person name="Armitage A.D."/>
            <person name="Taylor A."/>
            <person name="Clarkson J.P."/>
            <person name="Harrison R.J."/>
            <person name="Jackson A.C."/>
        </authorList>
    </citation>
    <scope>NUCLEOTIDE SEQUENCE [LARGE SCALE GENOMIC DNA]</scope>
    <source>
        <strain evidence="1 2">N139</strain>
    </source>
</reference>
<dbReference type="AlphaFoldDB" id="A0A4Q2UWN3"/>
<protein>
    <submittedName>
        <fullName evidence="1">Uncharacterized protein</fullName>
    </submittedName>
</protein>